<name>A0ABD1IM16_SALDI</name>
<feature type="domain" description="Cyclin-like" evidence="5">
    <location>
        <begin position="379"/>
        <end position="466"/>
    </location>
</feature>
<evidence type="ECO:0000256" key="4">
    <source>
        <dbReference type="RuleBase" id="RU000383"/>
    </source>
</evidence>
<dbReference type="InterPro" id="IPR013763">
    <property type="entry name" value="Cyclin-like_dom"/>
</dbReference>
<evidence type="ECO:0000259" key="5">
    <source>
        <dbReference type="SMART" id="SM00385"/>
    </source>
</evidence>
<gene>
    <name evidence="6" type="ORF">AAHA92_00232</name>
</gene>
<dbReference type="SUPFAM" id="SSF47954">
    <property type="entry name" value="Cyclin-like"/>
    <property type="match status" value="2"/>
</dbReference>
<dbReference type="PROSITE" id="PS00292">
    <property type="entry name" value="CYCLINS"/>
    <property type="match status" value="1"/>
</dbReference>
<dbReference type="Proteomes" id="UP001567538">
    <property type="component" value="Unassembled WGS sequence"/>
</dbReference>
<dbReference type="EMBL" id="JBEAFC010000001">
    <property type="protein sequence ID" value="KAL1568643.1"/>
    <property type="molecule type" value="Genomic_DNA"/>
</dbReference>
<dbReference type="InterPro" id="IPR036915">
    <property type="entry name" value="Cyclin-like_sf"/>
</dbReference>
<accession>A0ABD1IM16</accession>
<dbReference type="InterPro" id="IPR048258">
    <property type="entry name" value="Cyclins_cyclin-box"/>
</dbReference>
<keyword evidence="1" id="KW-0132">Cell division</keyword>
<evidence type="ECO:0000313" key="6">
    <source>
        <dbReference type="EMBL" id="KAL1568643.1"/>
    </source>
</evidence>
<dbReference type="InterPro" id="IPR039361">
    <property type="entry name" value="Cyclin"/>
</dbReference>
<comment type="caution">
    <text evidence="6">The sequence shown here is derived from an EMBL/GenBank/DDBJ whole genome shotgun (WGS) entry which is preliminary data.</text>
</comment>
<evidence type="ECO:0000313" key="7">
    <source>
        <dbReference type="Proteomes" id="UP001567538"/>
    </source>
</evidence>
<dbReference type="Gene3D" id="1.10.472.10">
    <property type="entry name" value="Cyclin-like"/>
    <property type="match status" value="2"/>
</dbReference>
<comment type="similarity">
    <text evidence="4">Belongs to the cyclin family.</text>
</comment>
<evidence type="ECO:0000256" key="2">
    <source>
        <dbReference type="ARBA" id="ARBA00023127"/>
    </source>
</evidence>
<dbReference type="SMART" id="SM00385">
    <property type="entry name" value="CYCLIN"/>
    <property type="match status" value="1"/>
</dbReference>
<sequence>MKRKLTSDHVSEMEDQLISFGRKQLRSQICRRRRLHISPIVVFSGNNSHFATVSEISGDSSIGSVSNPNPQEIQDKFSSITRSYYRKVFKNASSNYDETVDLSDVSCVESCSGTNRDLNMKSSNVEELEVEGVEVTKSEVSSALRFSFSANDAMVNENQSSVGNTKGEVALEIFGVDEFSCEDITNSAAENDVVSLISAAKATKTFENEKASEEIRPPSLVAFDFDLACSEQFSSGAVTNGGEEVYDEEEHNSSSSGLLYAVSDSEFSSDYTPSIWSCTSGSQFSERSYGDESYSPTFELFGQFKQQFCRSTFPFKDCDDRNSDEVNGLGLEDEEDEESFRLTRMRERRQVYVHDYAEEYCNDTAYGDLVIQQRLHMVHWIVEQATKAELQQETMFLGVSLLDRFLSKGYFKSVRNLQIAGIACLTLATRLEENQPYNCVRKKSFYVGSTVYARCEVVAMEWLVQEVLNFKCFLPTVYNFLWFYLKAAKANENVEKTAKYLAVLTLMGHQKLSYWPSTVAAGLVTIASIATDQDASCHWVTKINARHNDKDLPECIKSMEWMVKYL</sequence>
<dbReference type="InterPro" id="IPR006671">
    <property type="entry name" value="Cyclin_N"/>
</dbReference>
<dbReference type="AlphaFoldDB" id="A0ABD1IM16"/>
<keyword evidence="2 4" id="KW-0195">Cyclin</keyword>
<reference evidence="6 7" key="1">
    <citation type="submission" date="2024-06" db="EMBL/GenBank/DDBJ databases">
        <title>A chromosome level genome sequence of Diviner's sage (Salvia divinorum).</title>
        <authorList>
            <person name="Ford S.A."/>
            <person name="Ro D.-K."/>
            <person name="Ness R.W."/>
            <person name="Phillips M.A."/>
        </authorList>
    </citation>
    <scope>NUCLEOTIDE SEQUENCE [LARGE SCALE GENOMIC DNA]</scope>
    <source>
        <strain evidence="6">SAF-2024a</strain>
        <tissue evidence="6">Leaf</tissue>
    </source>
</reference>
<dbReference type="Pfam" id="PF00134">
    <property type="entry name" value="Cyclin_N"/>
    <property type="match status" value="1"/>
</dbReference>
<dbReference type="GO" id="GO:0051301">
    <property type="term" value="P:cell division"/>
    <property type="evidence" value="ECO:0007669"/>
    <property type="project" value="UniProtKB-KW"/>
</dbReference>
<evidence type="ECO:0000256" key="3">
    <source>
        <dbReference type="ARBA" id="ARBA00023306"/>
    </source>
</evidence>
<dbReference type="PANTHER" id="PTHR10177">
    <property type="entry name" value="CYCLINS"/>
    <property type="match status" value="1"/>
</dbReference>
<evidence type="ECO:0000256" key="1">
    <source>
        <dbReference type="ARBA" id="ARBA00022618"/>
    </source>
</evidence>
<protein>
    <submittedName>
        <fullName evidence="6">Cyclin-SDS-like</fullName>
    </submittedName>
</protein>
<dbReference type="Pfam" id="PF02984">
    <property type="entry name" value="Cyclin_C"/>
    <property type="match status" value="1"/>
</dbReference>
<organism evidence="6 7">
    <name type="scientific">Salvia divinorum</name>
    <name type="common">Maria pastora</name>
    <name type="synonym">Diviner's sage</name>
    <dbReference type="NCBI Taxonomy" id="28513"/>
    <lineage>
        <taxon>Eukaryota</taxon>
        <taxon>Viridiplantae</taxon>
        <taxon>Streptophyta</taxon>
        <taxon>Embryophyta</taxon>
        <taxon>Tracheophyta</taxon>
        <taxon>Spermatophyta</taxon>
        <taxon>Magnoliopsida</taxon>
        <taxon>eudicotyledons</taxon>
        <taxon>Gunneridae</taxon>
        <taxon>Pentapetalae</taxon>
        <taxon>asterids</taxon>
        <taxon>lamiids</taxon>
        <taxon>Lamiales</taxon>
        <taxon>Lamiaceae</taxon>
        <taxon>Nepetoideae</taxon>
        <taxon>Mentheae</taxon>
        <taxon>Salviinae</taxon>
        <taxon>Salvia</taxon>
        <taxon>Salvia subgen. Calosphace</taxon>
    </lineage>
</organism>
<keyword evidence="7" id="KW-1185">Reference proteome</keyword>
<keyword evidence="3" id="KW-0131">Cell cycle</keyword>
<dbReference type="InterPro" id="IPR004367">
    <property type="entry name" value="Cyclin_C-dom"/>
</dbReference>
<proteinExistence type="inferred from homology"/>